<comment type="caution">
    <text evidence="3">The sequence shown here is derived from an EMBL/GenBank/DDBJ whole genome shotgun (WGS) entry which is preliminary data.</text>
</comment>
<dbReference type="GO" id="GO:0005737">
    <property type="term" value="C:cytoplasm"/>
    <property type="evidence" value="ECO:0007669"/>
    <property type="project" value="TreeGrafter"/>
</dbReference>
<dbReference type="GO" id="GO:0004784">
    <property type="term" value="F:superoxide dismutase activity"/>
    <property type="evidence" value="ECO:0007669"/>
    <property type="project" value="InterPro"/>
</dbReference>
<dbReference type="OrthoDB" id="275227at2759"/>
<dbReference type="GO" id="GO:0046872">
    <property type="term" value="F:metal ion binding"/>
    <property type="evidence" value="ECO:0007669"/>
    <property type="project" value="InterPro"/>
</dbReference>
<dbReference type="InterPro" id="IPR019832">
    <property type="entry name" value="Mn/Fe_SOD_C"/>
</dbReference>
<gene>
    <name evidence="3" type="ORF">AMORRO_LOCUS461</name>
</gene>
<proteinExistence type="predicted"/>
<dbReference type="SUPFAM" id="SSF46609">
    <property type="entry name" value="Fe,Mn superoxide dismutase (SOD), N-terminal domain"/>
    <property type="match status" value="1"/>
</dbReference>
<keyword evidence="4" id="KW-1185">Reference proteome</keyword>
<evidence type="ECO:0000259" key="2">
    <source>
        <dbReference type="Pfam" id="PF02777"/>
    </source>
</evidence>
<evidence type="ECO:0000313" key="4">
    <source>
        <dbReference type="Proteomes" id="UP000789342"/>
    </source>
</evidence>
<dbReference type="PANTHER" id="PTHR43595:SF2">
    <property type="entry name" value="SMALL RIBOSOMAL SUBUNIT PROTEIN MS42"/>
    <property type="match status" value="1"/>
</dbReference>
<name>A0A9N8V5Y5_9GLOM</name>
<dbReference type="Proteomes" id="UP000789342">
    <property type="component" value="Unassembled WGS sequence"/>
</dbReference>
<dbReference type="Pfam" id="PF02777">
    <property type="entry name" value="Sod_Fe_C"/>
    <property type="match status" value="2"/>
</dbReference>
<protein>
    <submittedName>
        <fullName evidence="3">6186_t:CDS:1</fullName>
    </submittedName>
</protein>
<reference evidence="3" key="1">
    <citation type="submission" date="2021-06" db="EMBL/GenBank/DDBJ databases">
        <authorList>
            <person name="Kallberg Y."/>
            <person name="Tangrot J."/>
            <person name="Rosling A."/>
        </authorList>
    </citation>
    <scope>NUCLEOTIDE SEQUENCE</scope>
    <source>
        <strain evidence="3">CL551</strain>
    </source>
</reference>
<feature type="domain" description="Manganese/iron superoxide dismutase C-terminal" evidence="2">
    <location>
        <begin position="278"/>
        <end position="326"/>
    </location>
</feature>
<dbReference type="AlphaFoldDB" id="A0A9N8V5Y5"/>
<dbReference type="PANTHER" id="PTHR43595">
    <property type="entry name" value="37S RIBOSOMAL PROTEIN S26, MITOCHONDRIAL"/>
    <property type="match status" value="1"/>
</dbReference>
<sequence length="377" mass="42983">MVIHRLIKRAYSSTLLSRNNSFYTNQLFQQQWRPKYTPLEPKSLGSRSIHLVQPLPFVIEEGLPPLFSAETLKDLWEYQSSLIDTLNNLVAGTEFEQEHIFTTIAKTAQVPEKAQLFNCASQVWNNDFFLRTLSTSGKQLTPLSNSSESIKYEFGSFENFQNHFKYMALGLFGSGWTWLVLTEFRVLRIINTYNAGIINDKTGTLPKANACSTSLLLSFQSGTPLDTTRLQSYDPNNHPSPLPDSPFFFTATSPFSPTANINESTKPLPPPSIKLVQEPTHQSKFIPLLALNVWEHAYLRDFGMEGKEKYIDAFWNCVDWYKVEERITAYQLRTNSTFTSISDNDLMLSRDGRGNLERKEKSPFVNFNANVNTSDPV</sequence>
<dbReference type="InterPro" id="IPR036314">
    <property type="entry name" value="SOD_C_sf"/>
</dbReference>
<evidence type="ECO:0000313" key="3">
    <source>
        <dbReference type="EMBL" id="CAG8443558.1"/>
    </source>
</evidence>
<comment type="function">
    <text evidence="1">Component of the mitochondrial ribosome (mitoribosome), a dedicated translation machinery responsible for the synthesis of mitochondrial genome-encoded proteins, including at least some of the essential transmembrane subunits of the mitochondrial respiratory chain. The mitoribosomes are attached to the mitochondrial inner membrane and translation products are cotranslationally integrated into the membrane.</text>
</comment>
<dbReference type="InterPro" id="IPR036324">
    <property type="entry name" value="Mn/Fe_SOD_N_sf"/>
</dbReference>
<evidence type="ECO:0000256" key="1">
    <source>
        <dbReference type="ARBA" id="ARBA00037226"/>
    </source>
</evidence>
<organism evidence="3 4">
    <name type="scientific">Acaulospora morrowiae</name>
    <dbReference type="NCBI Taxonomy" id="94023"/>
    <lineage>
        <taxon>Eukaryota</taxon>
        <taxon>Fungi</taxon>
        <taxon>Fungi incertae sedis</taxon>
        <taxon>Mucoromycota</taxon>
        <taxon>Glomeromycotina</taxon>
        <taxon>Glomeromycetes</taxon>
        <taxon>Diversisporales</taxon>
        <taxon>Acaulosporaceae</taxon>
        <taxon>Acaulospora</taxon>
    </lineage>
</organism>
<feature type="domain" description="Manganese/iron superoxide dismutase C-terminal" evidence="2">
    <location>
        <begin position="147"/>
        <end position="196"/>
    </location>
</feature>
<dbReference type="EMBL" id="CAJVPV010000119">
    <property type="protein sequence ID" value="CAG8443558.1"/>
    <property type="molecule type" value="Genomic_DNA"/>
</dbReference>
<dbReference type="Gene3D" id="3.55.40.20">
    <property type="entry name" value="Iron/manganese superoxide dismutase, C-terminal domain"/>
    <property type="match status" value="1"/>
</dbReference>
<accession>A0A9N8V5Y5</accession>
<dbReference type="SUPFAM" id="SSF54719">
    <property type="entry name" value="Fe,Mn superoxide dismutase (SOD), C-terminal domain"/>
    <property type="match status" value="1"/>
</dbReference>